<comment type="caution">
    <text evidence="2">The sequence shown here is derived from an EMBL/GenBank/DDBJ whole genome shotgun (WGS) entry which is preliminary data.</text>
</comment>
<feature type="region of interest" description="Disordered" evidence="1">
    <location>
        <begin position="1"/>
        <end position="30"/>
    </location>
</feature>
<evidence type="ECO:0000313" key="3">
    <source>
        <dbReference type="Proteomes" id="UP000235392"/>
    </source>
</evidence>
<feature type="compositionally biased region" description="Polar residues" evidence="1">
    <location>
        <begin position="89"/>
        <end position="107"/>
    </location>
</feature>
<accession>A0A2N5S2I0</accession>
<feature type="region of interest" description="Disordered" evidence="1">
    <location>
        <begin position="62"/>
        <end position="107"/>
    </location>
</feature>
<dbReference type="EMBL" id="PGCI01001131">
    <property type="protein sequence ID" value="PLW07432.1"/>
    <property type="molecule type" value="Genomic_DNA"/>
</dbReference>
<gene>
    <name evidence="2" type="ORF">PCASD_22404</name>
</gene>
<name>A0A2N5S2I0_9BASI</name>
<evidence type="ECO:0000256" key="1">
    <source>
        <dbReference type="SAM" id="MobiDB-lite"/>
    </source>
</evidence>
<proteinExistence type="predicted"/>
<organism evidence="2 3">
    <name type="scientific">Puccinia coronata f. sp. avenae</name>
    <dbReference type="NCBI Taxonomy" id="200324"/>
    <lineage>
        <taxon>Eukaryota</taxon>
        <taxon>Fungi</taxon>
        <taxon>Dikarya</taxon>
        <taxon>Basidiomycota</taxon>
        <taxon>Pucciniomycotina</taxon>
        <taxon>Pucciniomycetes</taxon>
        <taxon>Pucciniales</taxon>
        <taxon>Pucciniaceae</taxon>
        <taxon>Puccinia</taxon>
    </lineage>
</organism>
<reference evidence="2 3" key="1">
    <citation type="submission" date="2017-11" db="EMBL/GenBank/DDBJ databases">
        <title>De novo assembly and phasing of dikaryotic genomes from two isolates of Puccinia coronata f. sp. avenae, the causal agent of oat crown rust.</title>
        <authorList>
            <person name="Miller M.E."/>
            <person name="Zhang Y."/>
            <person name="Omidvar V."/>
            <person name="Sperschneider J."/>
            <person name="Schwessinger B."/>
            <person name="Raley C."/>
            <person name="Palmer J.M."/>
            <person name="Garnica D."/>
            <person name="Upadhyaya N."/>
            <person name="Rathjen J."/>
            <person name="Taylor J.M."/>
            <person name="Park R.F."/>
            <person name="Dodds P.N."/>
            <person name="Hirsch C.D."/>
            <person name="Kianian S.F."/>
            <person name="Figueroa M."/>
        </authorList>
    </citation>
    <scope>NUCLEOTIDE SEQUENCE [LARGE SCALE GENOMIC DNA]</scope>
    <source>
        <strain evidence="2">12SD80</strain>
    </source>
</reference>
<dbReference type="AlphaFoldDB" id="A0A2N5S2I0"/>
<protein>
    <submittedName>
        <fullName evidence="2">Uncharacterized protein</fullName>
    </submittedName>
</protein>
<evidence type="ECO:0000313" key="2">
    <source>
        <dbReference type="EMBL" id="PLW07432.1"/>
    </source>
</evidence>
<sequence>MSLALSTDSNPPSSEDDLQVQSPRTAVNTNQRCAAVNASTDTTRHHVPQGDSPGSQVGPIRITQGLHRPGPVRATRPATGLPGARRVASTRTQELGNTGNPARTPNLVGTENGASRQQLALGWPPAGVRMDHIDEPVDDEFVSEVDTLFQLNGNYAGLGKLLAQVPGPRQYVVTLYSMLGVRQAIDLLRQELSTVSRPVATSEISGALAARNYHYVAIFGDFVRKEIRTLLMNKHLAVYGSEKPRNSPRRVKSLLTLVLDAINAKTPQFKHDYLPRGYQEGKPAAVASVESFVRDKLRNSRGKMRDMTTGGREITHPVPNISALLSELRTRLIPLSPGEAPPPPPRGNETLLKSRLAYLRIQTITQYVGRGGRDAGCQWKNIDEHLCELAKKGRPYRSAFYQLVLTYNIQTFGHQLFSDMDGSSISLPSEEEILAQVAQNAENDAPAVDEMDGN</sequence>
<dbReference type="Proteomes" id="UP000235392">
    <property type="component" value="Unassembled WGS sequence"/>
</dbReference>